<dbReference type="OMA" id="HEVCIGR"/>
<dbReference type="Gene3D" id="3.30.70.330">
    <property type="match status" value="1"/>
</dbReference>
<evidence type="ECO:0000256" key="9">
    <source>
        <dbReference type="SAM" id="MobiDB-lite"/>
    </source>
</evidence>
<dbReference type="GO" id="GO:0008143">
    <property type="term" value="F:poly(A) binding"/>
    <property type="evidence" value="ECO:0007669"/>
    <property type="project" value="InterPro"/>
</dbReference>
<dbReference type="PANTHER" id="PTHR14738">
    <property type="entry name" value="ZINC FINGER CCCH DOMAIN-CONTAINING PROTEIN 14"/>
    <property type="match status" value="1"/>
</dbReference>
<keyword evidence="5" id="KW-0863">Zinc-finger</keyword>
<protein>
    <recommendedName>
        <fullName evidence="10">RRM domain-containing protein</fullName>
    </recommendedName>
</protein>
<keyword evidence="12" id="KW-1185">Reference proteome</keyword>
<evidence type="ECO:0000313" key="11">
    <source>
        <dbReference type="EMBL" id="ONK68050.1"/>
    </source>
</evidence>
<dbReference type="InterPro" id="IPR002483">
    <property type="entry name" value="PWI_dom"/>
</dbReference>
<evidence type="ECO:0000256" key="1">
    <source>
        <dbReference type="ARBA" id="ARBA00004123"/>
    </source>
</evidence>
<dbReference type="EMBL" id="CM007385">
    <property type="protein sequence ID" value="ONK68050.1"/>
    <property type="molecule type" value="Genomic_DNA"/>
</dbReference>
<feature type="compositionally biased region" description="Polar residues" evidence="9">
    <location>
        <begin position="486"/>
        <end position="504"/>
    </location>
</feature>
<dbReference type="Proteomes" id="UP000243459">
    <property type="component" value="Chromosome 5"/>
</dbReference>
<feature type="region of interest" description="Disordered" evidence="9">
    <location>
        <begin position="239"/>
        <end position="277"/>
    </location>
</feature>
<evidence type="ECO:0000256" key="7">
    <source>
        <dbReference type="ARBA" id="ARBA00023242"/>
    </source>
</evidence>
<feature type="region of interest" description="Disordered" evidence="9">
    <location>
        <begin position="486"/>
        <end position="523"/>
    </location>
</feature>
<evidence type="ECO:0000256" key="8">
    <source>
        <dbReference type="PROSITE-ProRule" id="PRU00176"/>
    </source>
</evidence>
<dbReference type="Pfam" id="PF00076">
    <property type="entry name" value="RRM_1"/>
    <property type="match status" value="1"/>
</dbReference>
<dbReference type="PROSITE" id="PS50102">
    <property type="entry name" value="RRM"/>
    <property type="match status" value="1"/>
</dbReference>
<evidence type="ECO:0000259" key="10">
    <source>
        <dbReference type="PROSITE" id="PS50102"/>
    </source>
</evidence>
<dbReference type="Gene3D" id="1.20.1390.10">
    <property type="entry name" value="PWI domain"/>
    <property type="match status" value="1"/>
</dbReference>
<dbReference type="PANTHER" id="PTHR14738:SF29">
    <property type="entry name" value="ZINC FINGER CCCH DOMAIN-CONTAINING PROTEIN 14"/>
    <property type="match status" value="1"/>
</dbReference>
<dbReference type="GO" id="GO:0005634">
    <property type="term" value="C:nucleus"/>
    <property type="evidence" value="ECO:0007669"/>
    <property type="project" value="UniProtKB-SubCell"/>
</dbReference>
<dbReference type="Gramene" id="ONK68050">
    <property type="protein sequence ID" value="ONK68050"/>
    <property type="gene ID" value="A4U43_C05F6780"/>
</dbReference>
<dbReference type="OrthoDB" id="4726at2759"/>
<accession>A0A5P1EVA4</accession>
<dbReference type="InterPro" id="IPR000504">
    <property type="entry name" value="RRM_dom"/>
</dbReference>
<feature type="compositionally biased region" description="Basic and acidic residues" evidence="9">
    <location>
        <begin position="370"/>
        <end position="387"/>
    </location>
</feature>
<dbReference type="GO" id="GO:0005737">
    <property type="term" value="C:cytoplasm"/>
    <property type="evidence" value="ECO:0007669"/>
    <property type="project" value="TreeGrafter"/>
</dbReference>
<feature type="domain" description="RRM" evidence="10">
    <location>
        <begin position="577"/>
        <end position="654"/>
    </location>
</feature>
<feature type="region of interest" description="Disordered" evidence="9">
    <location>
        <begin position="316"/>
        <end position="348"/>
    </location>
</feature>
<feature type="region of interest" description="Disordered" evidence="9">
    <location>
        <begin position="678"/>
        <end position="718"/>
    </location>
</feature>
<evidence type="ECO:0000256" key="6">
    <source>
        <dbReference type="ARBA" id="ARBA00022833"/>
    </source>
</evidence>
<organism evidence="11 12">
    <name type="scientific">Asparagus officinalis</name>
    <name type="common">Garden asparagus</name>
    <dbReference type="NCBI Taxonomy" id="4686"/>
    <lineage>
        <taxon>Eukaryota</taxon>
        <taxon>Viridiplantae</taxon>
        <taxon>Streptophyta</taxon>
        <taxon>Embryophyta</taxon>
        <taxon>Tracheophyta</taxon>
        <taxon>Spermatophyta</taxon>
        <taxon>Magnoliopsida</taxon>
        <taxon>Liliopsida</taxon>
        <taxon>Asparagales</taxon>
        <taxon>Asparagaceae</taxon>
        <taxon>Asparagoideae</taxon>
        <taxon>Asparagus</taxon>
    </lineage>
</organism>
<evidence type="ECO:0000256" key="2">
    <source>
        <dbReference type="ARBA" id="ARBA00008423"/>
    </source>
</evidence>
<evidence type="ECO:0000313" key="12">
    <source>
        <dbReference type="Proteomes" id="UP000243459"/>
    </source>
</evidence>
<dbReference type="GO" id="GO:0043488">
    <property type="term" value="P:regulation of mRNA stability"/>
    <property type="evidence" value="ECO:0007669"/>
    <property type="project" value="InterPro"/>
</dbReference>
<comment type="similarity">
    <text evidence="2">Belongs to the ZC3H14 family.</text>
</comment>
<dbReference type="SUPFAM" id="SSF54928">
    <property type="entry name" value="RNA-binding domain, RBD"/>
    <property type="match status" value="1"/>
</dbReference>
<keyword evidence="4" id="KW-0677">Repeat</keyword>
<comment type="subcellular location">
    <subcellularLocation>
        <location evidence="1">Nucleus</location>
    </subcellularLocation>
</comment>
<keyword evidence="8" id="KW-0694">RNA-binding</keyword>
<dbReference type="InterPro" id="IPR035979">
    <property type="entry name" value="RBD_domain_sf"/>
</dbReference>
<dbReference type="AlphaFoldDB" id="A0A5P1EVA4"/>
<evidence type="ECO:0000256" key="5">
    <source>
        <dbReference type="ARBA" id="ARBA00022771"/>
    </source>
</evidence>
<dbReference type="GO" id="GO:0008270">
    <property type="term" value="F:zinc ion binding"/>
    <property type="evidence" value="ECO:0007669"/>
    <property type="project" value="UniProtKB-KW"/>
</dbReference>
<evidence type="ECO:0000256" key="4">
    <source>
        <dbReference type="ARBA" id="ARBA00022737"/>
    </source>
</evidence>
<name>A0A5P1EVA4_ASPOF</name>
<dbReference type="SMART" id="SM00360">
    <property type="entry name" value="RRM"/>
    <property type="match status" value="1"/>
</dbReference>
<proteinExistence type="inferred from homology"/>
<reference evidence="12" key="1">
    <citation type="journal article" date="2017" name="Nat. Commun.">
        <title>The asparagus genome sheds light on the origin and evolution of a young Y chromosome.</title>
        <authorList>
            <person name="Harkess A."/>
            <person name="Zhou J."/>
            <person name="Xu C."/>
            <person name="Bowers J.E."/>
            <person name="Van der Hulst R."/>
            <person name="Ayyampalayam S."/>
            <person name="Mercati F."/>
            <person name="Riccardi P."/>
            <person name="McKain M.R."/>
            <person name="Kakrana A."/>
            <person name="Tang H."/>
            <person name="Ray J."/>
            <person name="Groenendijk J."/>
            <person name="Arikit S."/>
            <person name="Mathioni S.M."/>
            <person name="Nakano M."/>
            <person name="Shan H."/>
            <person name="Telgmann-Rauber A."/>
            <person name="Kanno A."/>
            <person name="Yue Z."/>
            <person name="Chen H."/>
            <person name="Li W."/>
            <person name="Chen Y."/>
            <person name="Xu X."/>
            <person name="Zhang Y."/>
            <person name="Luo S."/>
            <person name="Chen H."/>
            <person name="Gao J."/>
            <person name="Mao Z."/>
            <person name="Pires J.C."/>
            <person name="Luo M."/>
            <person name="Kudrna D."/>
            <person name="Wing R.A."/>
            <person name="Meyers B.C."/>
            <person name="Yi K."/>
            <person name="Kong H."/>
            <person name="Lavrijsen P."/>
            <person name="Sunseri F."/>
            <person name="Falavigna A."/>
            <person name="Ye Y."/>
            <person name="Leebens-Mack J.H."/>
            <person name="Chen G."/>
        </authorList>
    </citation>
    <scope>NUCLEOTIDE SEQUENCE [LARGE SCALE GENOMIC DNA]</scope>
    <source>
        <strain evidence="12">cv. DH0086</strain>
    </source>
</reference>
<dbReference type="Pfam" id="PF01480">
    <property type="entry name" value="PWI"/>
    <property type="match status" value="1"/>
</dbReference>
<keyword evidence="7" id="KW-0539">Nucleus</keyword>
<dbReference type="InterPro" id="IPR012677">
    <property type="entry name" value="Nucleotide-bd_a/b_plait_sf"/>
</dbReference>
<evidence type="ECO:0000256" key="3">
    <source>
        <dbReference type="ARBA" id="ARBA00022723"/>
    </source>
</evidence>
<gene>
    <name evidence="11" type="ORF">A4U43_C05F6780</name>
</gene>
<feature type="compositionally biased region" description="Polar residues" evidence="9">
    <location>
        <begin position="699"/>
        <end position="718"/>
    </location>
</feature>
<feature type="region of interest" description="Disordered" evidence="9">
    <location>
        <begin position="364"/>
        <end position="391"/>
    </location>
</feature>
<keyword evidence="3" id="KW-0479">Metal-binding</keyword>
<dbReference type="InterPro" id="IPR040366">
    <property type="entry name" value="Nab2/ZC3H14"/>
</dbReference>
<keyword evidence="6" id="KW-0862">Zinc</keyword>
<sequence length="718" mass="80330">MEEELFASKPRSYRMDRKSAEAIKLRDAVNRKLFDFLGNYTDDVLAEYIVVLVCNGKSQNQARNDLEAFLGEDSGTFVTWLWNHLAKENYISRTLDASNLKADITSSYDILNKEQKSGTMPSLHILSTRKSDIQLPESGMYDRPYCSTNCDGSNITEIPESLQRWCPSMNGYFTEGMNERLKDHLNEVSPKRLANEHSGAANSTGATKQFSSIVRCAPENLTDDEQLYYQYQDQKIPKTDSSALLHQPLPSPRTEQPRRGLRSTLTENHQPRPLHVRNSAKIRLQSAAVDSVRHQITRPRGNVWDRLGKACNEDDAEMREKSNLHNSNLSRRDLPDSQAEENQNPRSMWIKQNARVSSNLVRESVGADNSCHKAMSEDSPNKCRKLESSPNSRRKRLYSEFVSGNSSASSVRKENHVKIKEVPPKMENSFQVKYNRSLSKLPSEAKRSTTLVSDSAQNSVIRARAQHYSQAIKVDPVISASVVQNSQTDSASSLQINKSASVTRQTKKPVPKNIQLPSNSESPCKAECPTANCKPIKDQDQVVNATLRQMETKLVELRKQAALTGVQNHSEEDLESRTVLVTNVHFAAQREALLAHFMKCGTVAKIVMLTDTVTAQPKGAAYIVFANKDSVDKAVSMSGTSFFSRILKVMRKADVPPDFLVPSQSPAKLIQSYYPQPPWKGSGHYTSTHLQWRRENPANRGSPTPASSNGLESSTTKG</sequence>